<dbReference type="GO" id="GO:0016740">
    <property type="term" value="F:transferase activity"/>
    <property type="evidence" value="ECO:0007669"/>
    <property type="project" value="UniProtKB-KW"/>
</dbReference>
<keyword evidence="1" id="KW-1133">Transmembrane helix</keyword>
<evidence type="ECO:0000256" key="1">
    <source>
        <dbReference type="SAM" id="Phobius"/>
    </source>
</evidence>
<name>A0A2P2II37_RHIMU</name>
<protein>
    <submittedName>
        <fullName evidence="2">Glucosyltransferase</fullName>
    </submittedName>
</protein>
<sequence length="72" mass="7981">MLPMLQVLTPWLGIFGVLLVMACPWYPDGVVRALAIFGYAFCCSPFLWVSLGKVMACLQAPAEREVFFPKLG</sequence>
<proteinExistence type="predicted"/>
<keyword evidence="2" id="KW-0808">Transferase</keyword>
<dbReference type="AlphaFoldDB" id="A0A2P2II37"/>
<keyword evidence="1" id="KW-0472">Membrane</keyword>
<dbReference type="EMBL" id="GGEC01000399">
    <property type="protein sequence ID" value="MBW80882.1"/>
    <property type="molecule type" value="Transcribed_RNA"/>
</dbReference>
<keyword evidence="1" id="KW-0812">Transmembrane</keyword>
<feature type="transmembrane region" description="Helical" evidence="1">
    <location>
        <begin position="7"/>
        <end position="27"/>
    </location>
</feature>
<reference evidence="2" key="1">
    <citation type="submission" date="2018-02" db="EMBL/GenBank/DDBJ databases">
        <title>Rhizophora mucronata_Transcriptome.</title>
        <authorList>
            <person name="Meera S.P."/>
            <person name="Sreeshan A."/>
            <person name="Augustine A."/>
        </authorList>
    </citation>
    <scope>NUCLEOTIDE SEQUENCE</scope>
    <source>
        <tissue evidence="2">Leaf</tissue>
    </source>
</reference>
<evidence type="ECO:0000313" key="2">
    <source>
        <dbReference type="EMBL" id="MBW80882.1"/>
    </source>
</evidence>
<feature type="transmembrane region" description="Helical" evidence="1">
    <location>
        <begin position="33"/>
        <end position="51"/>
    </location>
</feature>
<organism evidence="2">
    <name type="scientific">Rhizophora mucronata</name>
    <name type="common">Asiatic mangrove</name>
    <dbReference type="NCBI Taxonomy" id="61149"/>
    <lineage>
        <taxon>Eukaryota</taxon>
        <taxon>Viridiplantae</taxon>
        <taxon>Streptophyta</taxon>
        <taxon>Embryophyta</taxon>
        <taxon>Tracheophyta</taxon>
        <taxon>Spermatophyta</taxon>
        <taxon>Magnoliopsida</taxon>
        <taxon>eudicotyledons</taxon>
        <taxon>Gunneridae</taxon>
        <taxon>Pentapetalae</taxon>
        <taxon>rosids</taxon>
        <taxon>fabids</taxon>
        <taxon>Malpighiales</taxon>
        <taxon>Rhizophoraceae</taxon>
        <taxon>Rhizophora</taxon>
    </lineage>
</organism>
<accession>A0A2P2II37</accession>